<organism evidence="7 8">
    <name type="scientific">Wuchereria bancrofti</name>
    <dbReference type="NCBI Taxonomy" id="6293"/>
    <lineage>
        <taxon>Eukaryota</taxon>
        <taxon>Metazoa</taxon>
        <taxon>Ecdysozoa</taxon>
        <taxon>Nematoda</taxon>
        <taxon>Chromadorea</taxon>
        <taxon>Rhabditida</taxon>
        <taxon>Spirurina</taxon>
        <taxon>Spiruromorpha</taxon>
        <taxon>Filarioidea</taxon>
        <taxon>Onchocercidae</taxon>
        <taxon>Wuchereria</taxon>
    </lineage>
</organism>
<sequence length="49" mass="5442">IRIGEMLDSRYRVYGYTGAGVFGNVVRATDAARSNTHVAVKIIRNNEVM</sequence>
<evidence type="ECO:0000256" key="1">
    <source>
        <dbReference type="ARBA" id="ARBA00022527"/>
    </source>
</evidence>
<dbReference type="InterPro" id="IPR000719">
    <property type="entry name" value="Prot_kinase_dom"/>
</dbReference>
<evidence type="ECO:0000256" key="5">
    <source>
        <dbReference type="ARBA" id="ARBA00022840"/>
    </source>
</evidence>
<feature type="domain" description="Protein kinase" evidence="6">
    <location>
        <begin position="11"/>
        <end position="49"/>
    </location>
</feature>
<keyword evidence="2" id="KW-0808">Transferase</keyword>
<name>J9ECE5_WUCBA</name>
<keyword evidence="1" id="KW-0723">Serine/threonine-protein kinase</keyword>
<protein>
    <recommendedName>
        <fullName evidence="6">Protein kinase domain-containing protein</fullName>
    </recommendedName>
</protein>
<keyword evidence="3" id="KW-0547">Nucleotide-binding</keyword>
<dbReference type="Proteomes" id="UP000004810">
    <property type="component" value="Unassembled WGS sequence"/>
</dbReference>
<gene>
    <name evidence="7" type="ORF">WUBG_16045</name>
</gene>
<evidence type="ECO:0000256" key="4">
    <source>
        <dbReference type="ARBA" id="ARBA00022777"/>
    </source>
</evidence>
<dbReference type="Gene3D" id="3.30.200.20">
    <property type="entry name" value="Phosphorylase Kinase, domain 1"/>
    <property type="match status" value="1"/>
</dbReference>
<evidence type="ECO:0000259" key="6">
    <source>
        <dbReference type="PROSITE" id="PS50011"/>
    </source>
</evidence>
<dbReference type="SUPFAM" id="SSF56112">
    <property type="entry name" value="Protein kinase-like (PK-like)"/>
    <property type="match status" value="1"/>
</dbReference>
<proteinExistence type="predicted"/>
<dbReference type="GO" id="GO:0004674">
    <property type="term" value="F:protein serine/threonine kinase activity"/>
    <property type="evidence" value="ECO:0007669"/>
    <property type="project" value="UniProtKB-KW"/>
</dbReference>
<dbReference type="EMBL" id="ADBV01014820">
    <property type="protein sequence ID" value="EJW73049.1"/>
    <property type="molecule type" value="Genomic_DNA"/>
</dbReference>
<dbReference type="PROSITE" id="PS50011">
    <property type="entry name" value="PROTEIN_KINASE_DOM"/>
    <property type="match status" value="1"/>
</dbReference>
<reference evidence="8" key="1">
    <citation type="submission" date="2012-08" db="EMBL/GenBank/DDBJ databases">
        <title>The Genome Sequence of Wuchereria bancrofti.</title>
        <authorList>
            <person name="Nutman T.B."/>
            <person name="Fink D.L."/>
            <person name="Russ C."/>
            <person name="Young S."/>
            <person name="Zeng Q."/>
            <person name="Koehrsen M."/>
            <person name="Alvarado L."/>
            <person name="Berlin A."/>
            <person name="Chapman S.B."/>
            <person name="Chen Z."/>
            <person name="Freedman E."/>
            <person name="Gellesch M."/>
            <person name="Goldberg J."/>
            <person name="Griggs A."/>
            <person name="Gujja S."/>
            <person name="Heilman E.R."/>
            <person name="Heiman D."/>
            <person name="Hepburn T."/>
            <person name="Howarth C."/>
            <person name="Jen D."/>
            <person name="Larson L."/>
            <person name="Lewis B."/>
            <person name="Mehta T."/>
            <person name="Park D."/>
            <person name="Pearson M."/>
            <person name="Roberts A."/>
            <person name="Saif S."/>
            <person name="Shea T."/>
            <person name="Shenoy N."/>
            <person name="Sisk P."/>
            <person name="Stolte C."/>
            <person name="Sykes S."/>
            <person name="Walk T."/>
            <person name="White J."/>
            <person name="Yandava C."/>
            <person name="Haas B."/>
            <person name="Henn M.R."/>
            <person name="Nusbaum C."/>
            <person name="Birren B."/>
        </authorList>
    </citation>
    <scope>NUCLEOTIDE SEQUENCE [LARGE SCALE GENOMIC DNA]</scope>
    <source>
        <strain evidence="8">NA</strain>
    </source>
</reference>
<accession>J9ECE5</accession>
<dbReference type="PANTHER" id="PTHR24058:SF103">
    <property type="entry name" value="SERINE_THREONINE-PROTEIN KINASE PRP4 HOMOLOG"/>
    <property type="match status" value="1"/>
</dbReference>
<dbReference type="AlphaFoldDB" id="J9ECE5"/>
<feature type="non-terminal residue" evidence="7">
    <location>
        <position position="1"/>
    </location>
</feature>
<keyword evidence="4" id="KW-0418">Kinase</keyword>
<dbReference type="InterPro" id="IPR011009">
    <property type="entry name" value="Kinase-like_dom_sf"/>
</dbReference>
<comment type="caution">
    <text evidence="7">The sequence shown here is derived from an EMBL/GenBank/DDBJ whole genome shotgun (WGS) entry which is preliminary data.</text>
</comment>
<dbReference type="GO" id="GO:0005524">
    <property type="term" value="F:ATP binding"/>
    <property type="evidence" value="ECO:0007669"/>
    <property type="project" value="UniProtKB-KW"/>
</dbReference>
<evidence type="ECO:0000256" key="3">
    <source>
        <dbReference type="ARBA" id="ARBA00022741"/>
    </source>
</evidence>
<evidence type="ECO:0000256" key="2">
    <source>
        <dbReference type="ARBA" id="ARBA00022679"/>
    </source>
</evidence>
<evidence type="ECO:0000313" key="7">
    <source>
        <dbReference type="EMBL" id="EJW73049.1"/>
    </source>
</evidence>
<evidence type="ECO:0000313" key="8">
    <source>
        <dbReference type="Proteomes" id="UP000004810"/>
    </source>
</evidence>
<dbReference type="PANTHER" id="PTHR24058">
    <property type="entry name" value="DUAL SPECIFICITY PROTEIN KINASE"/>
    <property type="match status" value="1"/>
</dbReference>
<dbReference type="InterPro" id="IPR050494">
    <property type="entry name" value="Ser_Thr_dual-spec_kinase"/>
</dbReference>
<keyword evidence="5" id="KW-0067">ATP-binding</keyword>